<proteinExistence type="predicted"/>
<dbReference type="OrthoDB" id="1046782at2759"/>
<dbReference type="Pfam" id="PF00069">
    <property type="entry name" value="Pkinase"/>
    <property type="match status" value="1"/>
</dbReference>
<dbReference type="SMART" id="SM00220">
    <property type="entry name" value="S_TKc"/>
    <property type="match status" value="1"/>
</dbReference>
<dbReference type="AlphaFoldDB" id="A0A9W8VBD7"/>
<organism evidence="3 4">
    <name type="scientific">Fusarium torreyae</name>
    <dbReference type="NCBI Taxonomy" id="1237075"/>
    <lineage>
        <taxon>Eukaryota</taxon>
        <taxon>Fungi</taxon>
        <taxon>Dikarya</taxon>
        <taxon>Ascomycota</taxon>
        <taxon>Pezizomycotina</taxon>
        <taxon>Sordariomycetes</taxon>
        <taxon>Hypocreomycetidae</taxon>
        <taxon>Hypocreales</taxon>
        <taxon>Nectriaceae</taxon>
        <taxon>Fusarium</taxon>
    </lineage>
</organism>
<dbReference type="Gene3D" id="1.10.510.10">
    <property type="entry name" value="Transferase(Phosphotransferase) domain 1"/>
    <property type="match status" value="1"/>
</dbReference>
<evidence type="ECO:0000256" key="1">
    <source>
        <dbReference type="SAM" id="MobiDB-lite"/>
    </source>
</evidence>
<evidence type="ECO:0000259" key="2">
    <source>
        <dbReference type="PROSITE" id="PS50011"/>
    </source>
</evidence>
<sequence>MMPAVENAGTPAIFVNDRPAFNETSTSPNGYTYDGNGLVPINDAEQDLGILLRDHQIEGIDGPYWTDKLLRHILTRQRIRGELQASVYQFSDRQVRDYVERIRPSSQHSSSEVYLKIFTILLLVERAGDIGKFIDAGFCDQKLPITIKGRHAYRSGTEKRLPCFDKWRIAWIEIFEVNQWKVNTPYLSPTQDQALAEFRLWPKAHKPWRRSMSHGAETQIDTTENSGAFGTVTRVDIHPTSHSYQRFLTGINLNCTKFAIKTLHTMDANNEQKFQAEWNMLKRFSGLVHPHLVTTLGAFSQGGKWGFIFPSASCDLGEYLESFSAPHGRKGACWFAKQLSGLMGALDAIHNPTQLSKDSIKRYGRHGDIKCDNILCFEKSGTSREKIFVISDFGLSAFNRDTSRSNIPNKQIPPVPGYRPPECDIDGGTVSRAFDIWTLGCLFLDCISWFLGGHEYVQTFQQKRTTIFINGSNNDIFFTLLSGQKEGTYVARVKPEVTEWFHELRCHPECSEFLHRALDAIEKRMLVVLADGRTRASSKDLQKKFEGFHSSCEKSGEFTQGKPWNAKELEIARERMAAEDEAVEASPNANAKKLIKHHEVKLPIHTGRTRKSLRPDQLKNLDA</sequence>
<comment type="caution">
    <text evidence="3">The sequence shown here is derived from an EMBL/GenBank/DDBJ whole genome shotgun (WGS) entry which is preliminary data.</text>
</comment>
<evidence type="ECO:0000313" key="3">
    <source>
        <dbReference type="EMBL" id="KAJ4249059.1"/>
    </source>
</evidence>
<feature type="compositionally biased region" description="Basic and acidic residues" evidence="1">
    <location>
        <begin position="613"/>
        <end position="623"/>
    </location>
</feature>
<feature type="region of interest" description="Disordered" evidence="1">
    <location>
        <begin position="604"/>
        <end position="623"/>
    </location>
</feature>
<feature type="domain" description="Protein kinase" evidence="2">
    <location>
        <begin position="218"/>
        <end position="549"/>
    </location>
</feature>
<dbReference type="GO" id="GO:0004674">
    <property type="term" value="F:protein serine/threonine kinase activity"/>
    <property type="evidence" value="ECO:0007669"/>
    <property type="project" value="TreeGrafter"/>
</dbReference>
<dbReference type="EMBL" id="JAOQAZ010000034">
    <property type="protein sequence ID" value="KAJ4249059.1"/>
    <property type="molecule type" value="Genomic_DNA"/>
</dbReference>
<dbReference type="Proteomes" id="UP001152049">
    <property type="component" value="Unassembled WGS sequence"/>
</dbReference>
<reference evidence="3" key="1">
    <citation type="submission" date="2022-09" db="EMBL/GenBank/DDBJ databases">
        <title>Fusarium specimens isolated from Avocado Roots.</title>
        <authorList>
            <person name="Stajich J."/>
            <person name="Roper C."/>
            <person name="Heimlech-Rivalta G."/>
        </authorList>
    </citation>
    <scope>NUCLEOTIDE SEQUENCE</scope>
    <source>
        <strain evidence="3">CF00136</strain>
    </source>
</reference>
<dbReference type="InterPro" id="IPR000719">
    <property type="entry name" value="Prot_kinase_dom"/>
</dbReference>
<evidence type="ECO:0000313" key="4">
    <source>
        <dbReference type="Proteomes" id="UP001152049"/>
    </source>
</evidence>
<dbReference type="GO" id="GO:0005524">
    <property type="term" value="F:ATP binding"/>
    <property type="evidence" value="ECO:0007669"/>
    <property type="project" value="InterPro"/>
</dbReference>
<dbReference type="PROSITE" id="PS50011">
    <property type="entry name" value="PROTEIN_KINASE_DOM"/>
    <property type="match status" value="1"/>
</dbReference>
<dbReference type="Gene3D" id="3.30.200.20">
    <property type="entry name" value="Phosphorylase Kinase, domain 1"/>
    <property type="match status" value="1"/>
</dbReference>
<dbReference type="CDD" id="cd00180">
    <property type="entry name" value="PKc"/>
    <property type="match status" value="1"/>
</dbReference>
<dbReference type="InterPro" id="IPR011009">
    <property type="entry name" value="Kinase-like_dom_sf"/>
</dbReference>
<accession>A0A9W8VBD7</accession>
<name>A0A9W8VBD7_9HYPO</name>
<keyword evidence="4" id="KW-1185">Reference proteome</keyword>
<dbReference type="PANTHER" id="PTHR24359">
    <property type="entry name" value="SERINE/THREONINE-PROTEIN KINASE SBK1"/>
    <property type="match status" value="1"/>
</dbReference>
<protein>
    <recommendedName>
        <fullName evidence="2">Protein kinase domain-containing protein</fullName>
    </recommendedName>
</protein>
<dbReference type="PANTHER" id="PTHR24359:SF37">
    <property type="entry name" value="PROTEIN KINASE DOMAIN-CONTAINING PROTEIN"/>
    <property type="match status" value="1"/>
</dbReference>
<dbReference type="SUPFAM" id="SSF56112">
    <property type="entry name" value="Protein kinase-like (PK-like)"/>
    <property type="match status" value="1"/>
</dbReference>
<gene>
    <name evidence="3" type="ORF">NW762_012391</name>
</gene>